<dbReference type="CDD" id="cd00201">
    <property type="entry name" value="WW"/>
    <property type="match status" value="1"/>
</dbReference>
<name>A0A0B2VXI2_TOXCA</name>
<dbReference type="InterPro" id="IPR036020">
    <property type="entry name" value="WW_dom_sf"/>
</dbReference>
<dbReference type="OrthoDB" id="191651at2759"/>
<comment type="subcellular location">
    <subcellularLocation>
        <location evidence="1">Nucleus</location>
    </subcellularLocation>
</comment>
<feature type="compositionally biased region" description="Basic and acidic residues" evidence="6">
    <location>
        <begin position="369"/>
        <end position="386"/>
    </location>
</feature>
<dbReference type="STRING" id="6265.A0A0B2VXI2"/>
<organism evidence="9 10">
    <name type="scientific">Toxocara canis</name>
    <name type="common">Canine roundworm</name>
    <dbReference type="NCBI Taxonomy" id="6265"/>
    <lineage>
        <taxon>Eukaryota</taxon>
        <taxon>Metazoa</taxon>
        <taxon>Ecdysozoa</taxon>
        <taxon>Nematoda</taxon>
        <taxon>Chromadorea</taxon>
        <taxon>Rhabditida</taxon>
        <taxon>Spirurina</taxon>
        <taxon>Ascaridomorpha</taxon>
        <taxon>Ascaridoidea</taxon>
        <taxon>Toxocaridae</taxon>
        <taxon>Toxocara</taxon>
    </lineage>
</organism>
<feature type="region of interest" description="Disordered" evidence="6">
    <location>
        <begin position="358"/>
        <end position="399"/>
    </location>
</feature>
<evidence type="ECO:0000256" key="5">
    <source>
        <dbReference type="ARBA" id="ARBA00023242"/>
    </source>
</evidence>
<evidence type="ECO:0000256" key="4">
    <source>
        <dbReference type="ARBA" id="ARBA00022833"/>
    </source>
</evidence>
<dbReference type="GO" id="GO:0003723">
    <property type="term" value="F:RNA binding"/>
    <property type="evidence" value="ECO:0007669"/>
    <property type="project" value="TreeGrafter"/>
</dbReference>
<evidence type="ECO:0000313" key="9">
    <source>
        <dbReference type="EMBL" id="KHN86358.1"/>
    </source>
</evidence>
<feature type="region of interest" description="Disordered" evidence="6">
    <location>
        <begin position="442"/>
        <end position="474"/>
    </location>
</feature>
<gene>
    <name evidence="9" type="primary">Wbp4</name>
    <name evidence="9" type="ORF">Tcan_13979</name>
</gene>
<dbReference type="InterPro" id="IPR040023">
    <property type="entry name" value="WBP4"/>
</dbReference>
<dbReference type="InterPro" id="IPR000690">
    <property type="entry name" value="Matrin/U1-C_Znf_C2H2"/>
</dbReference>
<dbReference type="AlphaFoldDB" id="A0A0B2VXI2"/>
<dbReference type="Gene3D" id="3.30.160.60">
    <property type="entry name" value="Classic Zinc Finger"/>
    <property type="match status" value="1"/>
</dbReference>
<keyword evidence="2" id="KW-0479">Metal-binding</keyword>
<dbReference type="PROSITE" id="PS50171">
    <property type="entry name" value="ZF_MATRIN"/>
    <property type="match status" value="1"/>
</dbReference>
<dbReference type="Pfam" id="PF06220">
    <property type="entry name" value="zf-U1"/>
    <property type="match status" value="1"/>
</dbReference>
<feature type="compositionally biased region" description="Polar residues" evidence="6">
    <location>
        <begin position="359"/>
        <end position="368"/>
    </location>
</feature>
<dbReference type="GO" id="GO:0000398">
    <property type="term" value="P:mRNA splicing, via spliceosome"/>
    <property type="evidence" value="ECO:0007669"/>
    <property type="project" value="InterPro"/>
</dbReference>
<accession>A0A0B2VXI2</accession>
<dbReference type="Gene3D" id="2.20.70.10">
    <property type="match status" value="1"/>
</dbReference>
<keyword evidence="10" id="KW-1185">Reference proteome</keyword>
<dbReference type="SUPFAM" id="SSF51045">
    <property type="entry name" value="WW domain"/>
    <property type="match status" value="1"/>
</dbReference>
<keyword evidence="4" id="KW-0862">Zinc</keyword>
<dbReference type="Proteomes" id="UP000031036">
    <property type="component" value="Unassembled WGS sequence"/>
</dbReference>
<dbReference type="SMART" id="SM00451">
    <property type="entry name" value="ZnF_U1"/>
    <property type="match status" value="1"/>
</dbReference>
<dbReference type="PROSITE" id="PS50020">
    <property type="entry name" value="WW_DOMAIN_2"/>
    <property type="match status" value="1"/>
</dbReference>
<dbReference type="InterPro" id="IPR013085">
    <property type="entry name" value="U1-CZ_Znf_C2H2"/>
</dbReference>
<keyword evidence="5" id="KW-0539">Nucleus</keyword>
<evidence type="ECO:0000256" key="1">
    <source>
        <dbReference type="ARBA" id="ARBA00004123"/>
    </source>
</evidence>
<sequence length="474" mass="52775">MTDVWKSNARKFCEICKVWFADNKVSIEHHEGGRKHKEAIQAKLRELGKQSKQKEKAQASLQATLAAMESAAKKSMTSSSNDATTSANLPCAPIGPSPKPRTYMDPRAHSSSVAAMAQEMARRKKEREEAKKLATKSQHWRDDDGETAEVRNVKEESQEEIVWAETITNDGMPYYFHIYSGETLWTAPGRYYTAAQYAAKLADIGRSQEAAVGLSAPRRAWGLKEEERPEPDTKLNRAARRAGLADTHEMSENTANVAMDVADIPTPGSFVPCATSDYHTAPFVDGAAIAAAFRLEDHNIPLPPPPQVTMPLSPPPQESKCETQIEAEAIQEDDVKEGNQIKEEPKDADEVIAEDHQIATATSESSQEIESKEGIKEAPTDEERPKSPPRISRPSPYGEWRKVEERVEEPKIDYELPTEEQGRKAKKEETIVPEDIVEFGEKSAPVSRKRPKLGSIEFKKRKVSMSARRRGDGD</sequence>
<evidence type="ECO:0000256" key="2">
    <source>
        <dbReference type="ARBA" id="ARBA00022723"/>
    </source>
</evidence>
<dbReference type="PANTHER" id="PTHR13173:SF10">
    <property type="entry name" value="WW DOMAIN-BINDING PROTEIN 4"/>
    <property type="match status" value="1"/>
</dbReference>
<proteinExistence type="predicted"/>
<reference evidence="9 10" key="1">
    <citation type="submission" date="2014-11" db="EMBL/GenBank/DDBJ databases">
        <title>Genetic blueprint of the zoonotic pathogen Toxocara canis.</title>
        <authorList>
            <person name="Zhu X.-Q."/>
            <person name="Korhonen P.K."/>
            <person name="Cai H."/>
            <person name="Young N.D."/>
            <person name="Nejsum P."/>
            <person name="von Samson-Himmelstjerna G."/>
            <person name="Boag P.R."/>
            <person name="Tan P."/>
            <person name="Li Q."/>
            <person name="Min J."/>
            <person name="Yang Y."/>
            <person name="Wang X."/>
            <person name="Fang X."/>
            <person name="Hall R.S."/>
            <person name="Hofmann A."/>
            <person name="Sternberg P.W."/>
            <person name="Jex A.R."/>
            <person name="Gasser R.B."/>
        </authorList>
    </citation>
    <scope>NUCLEOTIDE SEQUENCE [LARGE SCALE GENOMIC DNA]</scope>
    <source>
        <strain evidence="9">PN_DK_2014</strain>
    </source>
</reference>
<dbReference type="GO" id="GO:0071011">
    <property type="term" value="C:precatalytic spliceosome"/>
    <property type="evidence" value="ECO:0007669"/>
    <property type="project" value="TreeGrafter"/>
</dbReference>
<dbReference type="PANTHER" id="PTHR13173">
    <property type="entry name" value="WW DOMAIN BINDING PROTEIN 4"/>
    <property type="match status" value="1"/>
</dbReference>
<keyword evidence="3" id="KW-0863">Zinc-finger</keyword>
<evidence type="ECO:0000259" key="8">
    <source>
        <dbReference type="PROSITE" id="PS50171"/>
    </source>
</evidence>
<dbReference type="InterPro" id="IPR003604">
    <property type="entry name" value="Matrin/U1-like-C_Znf_C2H2"/>
</dbReference>
<dbReference type="InterPro" id="IPR001202">
    <property type="entry name" value="WW_dom"/>
</dbReference>
<dbReference type="GO" id="GO:0008270">
    <property type="term" value="F:zinc ion binding"/>
    <property type="evidence" value="ECO:0007669"/>
    <property type="project" value="UniProtKB-KW"/>
</dbReference>
<evidence type="ECO:0000256" key="6">
    <source>
        <dbReference type="SAM" id="MobiDB-lite"/>
    </source>
</evidence>
<dbReference type="EMBL" id="JPKZ01000631">
    <property type="protein sequence ID" value="KHN86358.1"/>
    <property type="molecule type" value="Genomic_DNA"/>
</dbReference>
<protein>
    <submittedName>
        <fullName evidence="9">WW domain-binding protein 4</fullName>
    </submittedName>
</protein>
<evidence type="ECO:0000256" key="3">
    <source>
        <dbReference type="ARBA" id="ARBA00022771"/>
    </source>
</evidence>
<feature type="domain" description="WW" evidence="7">
    <location>
        <begin position="163"/>
        <end position="190"/>
    </location>
</feature>
<comment type="caution">
    <text evidence="9">The sequence shown here is derived from an EMBL/GenBank/DDBJ whole genome shotgun (WGS) entry which is preliminary data.</text>
</comment>
<feature type="compositionally biased region" description="Low complexity" evidence="6">
    <location>
        <begin position="75"/>
        <end position="88"/>
    </location>
</feature>
<feature type="domain" description="Matrin-type" evidence="8">
    <location>
        <begin position="11"/>
        <end position="42"/>
    </location>
</feature>
<feature type="region of interest" description="Disordered" evidence="6">
    <location>
        <begin position="72"/>
        <end position="103"/>
    </location>
</feature>
<evidence type="ECO:0000313" key="10">
    <source>
        <dbReference type="Proteomes" id="UP000031036"/>
    </source>
</evidence>
<evidence type="ECO:0000259" key="7">
    <source>
        <dbReference type="PROSITE" id="PS50020"/>
    </source>
</evidence>
<dbReference type="OMA" id="FDNSTRW"/>